<dbReference type="InterPro" id="IPR014869">
    <property type="entry name" value="GT-D"/>
</dbReference>
<evidence type="ECO:0000313" key="4">
    <source>
        <dbReference type="Proteomes" id="UP000193920"/>
    </source>
</evidence>
<evidence type="ECO:0000256" key="1">
    <source>
        <dbReference type="SAM" id="Phobius"/>
    </source>
</evidence>
<proteinExistence type="predicted"/>
<sequence length="330" mass="38752">MNININYILFYILLLNVIKIFGFQNNLNIDDKKFRHCKKCIKDKNLYKHDCDKCPASEILDNLKILTDDQTLDEIINNNKSISRFGDGEFDIMFDRKIKFQKSDKLLSKRLKSVFISDEENLLLGVDDSLNSSFLKNFKNPTFFVNWRNSNMYNLLKVLNVNKTYASTRISRFYIDYINNDDTPEYVKKLRKVWEKKDIVIIEGEKSRLGIGNDLFNNTNSIQRIICPSENAFDSYDKIMEESLKLDKNKLVLIALGPTATVLAYDLYKNGYQAIDIGHVDLEYEWFLRNATRRTKIEYKYVNEIRGGNLNIQNVTDENYFKQIIAKILN</sequence>
<dbReference type="Proteomes" id="UP000193920">
    <property type="component" value="Unassembled WGS sequence"/>
</dbReference>
<feature type="transmembrane region" description="Helical" evidence="1">
    <location>
        <begin position="6"/>
        <end position="23"/>
    </location>
</feature>
<name>A0A1Y2CI77_9FUNG</name>
<dbReference type="EMBL" id="MCOG01000106">
    <property type="protein sequence ID" value="ORY46722.1"/>
    <property type="molecule type" value="Genomic_DNA"/>
</dbReference>
<keyword evidence="1" id="KW-0472">Membrane</keyword>
<dbReference type="Pfam" id="PF08759">
    <property type="entry name" value="GT-D"/>
    <property type="match status" value="1"/>
</dbReference>
<feature type="domain" description="Glycosyltransferase GT-D fold" evidence="2">
    <location>
        <begin position="82"/>
        <end position="304"/>
    </location>
</feature>
<keyword evidence="4" id="KW-1185">Reference proteome</keyword>
<comment type="caution">
    <text evidence="3">The sequence shown here is derived from an EMBL/GenBank/DDBJ whole genome shotgun (WGS) entry which is preliminary data.</text>
</comment>
<dbReference type="AlphaFoldDB" id="A0A1Y2CI77"/>
<accession>A0A1Y2CI77</accession>
<evidence type="ECO:0000259" key="2">
    <source>
        <dbReference type="Pfam" id="PF08759"/>
    </source>
</evidence>
<protein>
    <submittedName>
        <fullName evidence="3">DUF1792-domain-containing protein</fullName>
    </submittedName>
</protein>
<keyword evidence="1" id="KW-1133">Transmembrane helix</keyword>
<organism evidence="3 4">
    <name type="scientific">Neocallimastix californiae</name>
    <dbReference type="NCBI Taxonomy" id="1754190"/>
    <lineage>
        <taxon>Eukaryota</taxon>
        <taxon>Fungi</taxon>
        <taxon>Fungi incertae sedis</taxon>
        <taxon>Chytridiomycota</taxon>
        <taxon>Chytridiomycota incertae sedis</taxon>
        <taxon>Neocallimastigomycetes</taxon>
        <taxon>Neocallimastigales</taxon>
        <taxon>Neocallimastigaceae</taxon>
        <taxon>Neocallimastix</taxon>
    </lineage>
</organism>
<dbReference type="OrthoDB" id="10444538at2759"/>
<evidence type="ECO:0000313" key="3">
    <source>
        <dbReference type="EMBL" id="ORY46722.1"/>
    </source>
</evidence>
<keyword evidence="1" id="KW-0812">Transmembrane</keyword>
<gene>
    <name evidence="3" type="ORF">LY90DRAFT_671272</name>
</gene>
<reference evidence="3 4" key="1">
    <citation type="submission" date="2016-08" db="EMBL/GenBank/DDBJ databases">
        <title>A Parts List for Fungal Cellulosomes Revealed by Comparative Genomics.</title>
        <authorList>
            <consortium name="DOE Joint Genome Institute"/>
            <person name="Haitjema C.H."/>
            <person name="Gilmore S.P."/>
            <person name="Henske J.K."/>
            <person name="Solomon K.V."/>
            <person name="De Groot R."/>
            <person name="Kuo A."/>
            <person name="Mondo S.J."/>
            <person name="Salamov A.A."/>
            <person name="Labutti K."/>
            <person name="Zhao Z."/>
            <person name="Chiniquy J."/>
            <person name="Barry K."/>
            <person name="Brewer H.M."/>
            <person name="Purvine S.O."/>
            <person name="Wright A.T."/>
            <person name="Boxma B."/>
            <person name="Van Alen T."/>
            <person name="Hackstein J.H."/>
            <person name="Baker S.E."/>
            <person name="Grigoriev I.V."/>
            <person name="O'Malley M.A."/>
        </authorList>
    </citation>
    <scope>NUCLEOTIDE SEQUENCE [LARGE SCALE GENOMIC DNA]</scope>
    <source>
        <strain evidence="3 4">G1</strain>
    </source>
</reference>
<dbReference type="NCBIfam" id="TIGR03728">
    <property type="entry name" value="glyco_access_1"/>
    <property type="match status" value="1"/>
</dbReference>